<protein>
    <submittedName>
        <fullName evidence="2">4931_t:CDS:1</fullName>
    </submittedName>
</protein>
<gene>
    <name evidence="2" type="ORF">FMOSSE_LOCUS14067</name>
</gene>
<sequence length="100" mass="11791">MEFELDSLRQENARLITKISEIESKKLEIKWVFEARTNELHNTIAKFTTKIGKLNAKIVELKKNNTLLSVSEQKVLEEISNCLLKHRYQMYYLPINLNPL</sequence>
<evidence type="ECO:0000256" key="1">
    <source>
        <dbReference type="SAM" id="Coils"/>
    </source>
</evidence>
<reference evidence="2" key="1">
    <citation type="submission" date="2021-06" db="EMBL/GenBank/DDBJ databases">
        <authorList>
            <person name="Kallberg Y."/>
            <person name="Tangrot J."/>
            <person name="Rosling A."/>
        </authorList>
    </citation>
    <scope>NUCLEOTIDE SEQUENCE</scope>
    <source>
        <strain evidence="2">87-6 pot B 2015</strain>
    </source>
</reference>
<dbReference type="AlphaFoldDB" id="A0A9N9HUZ3"/>
<keyword evidence="3" id="KW-1185">Reference proteome</keyword>
<accession>A0A9N9HUZ3</accession>
<keyword evidence="1" id="KW-0175">Coiled coil</keyword>
<feature type="coiled-coil region" evidence="1">
    <location>
        <begin position="5"/>
        <end position="64"/>
    </location>
</feature>
<dbReference type="Proteomes" id="UP000789375">
    <property type="component" value="Unassembled WGS sequence"/>
</dbReference>
<name>A0A9N9HUZ3_FUNMO</name>
<dbReference type="EMBL" id="CAJVPP010009740">
    <property type="protein sequence ID" value="CAG8706752.1"/>
    <property type="molecule type" value="Genomic_DNA"/>
</dbReference>
<comment type="caution">
    <text evidence="2">The sequence shown here is derived from an EMBL/GenBank/DDBJ whole genome shotgun (WGS) entry which is preliminary data.</text>
</comment>
<organism evidence="2 3">
    <name type="scientific">Funneliformis mosseae</name>
    <name type="common">Endomycorrhizal fungus</name>
    <name type="synonym">Glomus mosseae</name>
    <dbReference type="NCBI Taxonomy" id="27381"/>
    <lineage>
        <taxon>Eukaryota</taxon>
        <taxon>Fungi</taxon>
        <taxon>Fungi incertae sedis</taxon>
        <taxon>Mucoromycota</taxon>
        <taxon>Glomeromycotina</taxon>
        <taxon>Glomeromycetes</taxon>
        <taxon>Glomerales</taxon>
        <taxon>Glomeraceae</taxon>
        <taxon>Funneliformis</taxon>
    </lineage>
</organism>
<proteinExistence type="predicted"/>
<evidence type="ECO:0000313" key="3">
    <source>
        <dbReference type="Proteomes" id="UP000789375"/>
    </source>
</evidence>
<evidence type="ECO:0000313" key="2">
    <source>
        <dbReference type="EMBL" id="CAG8706752.1"/>
    </source>
</evidence>